<protein>
    <submittedName>
        <fullName evidence="2">Uncharacterized protein</fullName>
    </submittedName>
</protein>
<feature type="compositionally biased region" description="Basic and acidic residues" evidence="1">
    <location>
        <begin position="1"/>
        <end position="12"/>
    </location>
</feature>
<reference evidence="2 3" key="1">
    <citation type="submission" date="2014-12" db="EMBL/GenBank/DDBJ databases">
        <title>Comparative genome analysis of Bacillus coagulans HM-08, Clostridium butyricum HM-68, Bacillus subtilis HM-66 and Bacillus licheniformis BL-09.</title>
        <authorList>
            <person name="Zhang H."/>
        </authorList>
    </citation>
    <scope>NUCLEOTIDE SEQUENCE [LARGE SCALE GENOMIC DNA]</scope>
    <source>
        <strain evidence="2 3">HM-66</strain>
    </source>
</reference>
<evidence type="ECO:0000313" key="2">
    <source>
        <dbReference type="EMBL" id="KIU09836.1"/>
    </source>
</evidence>
<feature type="region of interest" description="Disordered" evidence="1">
    <location>
        <begin position="1"/>
        <end position="31"/>
    </location>
</feature>
<organism evidence="2 3">
    <name type="scientific">Bacillus subtilis</name>
    <dbReference type="NCBI Taxonomy" id="1423"/>
    <lineage>
        <taxon>Bacteria</taxon>
        <taxon>Bacillati</taxon>
        <taxon>Bacillota</taxon>
        <taxon>Bacilli</taxon>
        <taxon>Bacillales</taxon>
        <taxon>Bacillaceae</taxon>
        <taxon>Bacillus</taxon>
    </lineage>
</organism>
<sequence>MLNEEKGIHASEKNNITQGNKKNSPPKISGQTVFLDGQIGRNLRFHFFPFGSIVSKSSKLLRYDDYAYLVEVAFRAKTTGERKFRNRLIFKHAVAAVDEIGQGVKLTSNNEDNTPRINKGLPKKKGLQDDFLKRNIGKKLNIHLVPMTNKQVMQIKLLQYDAFTLLVEFDAISDDKKKIKLKRLLPKHSIACIDEM</sequence>
<name>A0A0D1L2Q1_BACIU</name>
<dbReference type="Proteomes" id="UP000032247">
    <property type="component" value="Unassembled WGS sequence"/>
</dbReference>
<evidence type="ECO:0000313" key="3">
    <source>
        <dbReference type="Proteomes" id="UP000032247"/>
    </source>
</evidence>
<feature type="compositionally biased region" description="Polar residues" evidence="1">
    <location>
        <begin position="13"/>
        <end position="23"/>
    </location>
</feature>
<comment type="caution">
    <text evidence="2">The sequence shown here is derived from an EMBL/GenBank/DDBJ whole genome shotgun (WGS) entry which is preliminary data.</text>
</comment>
<gene>
    <name evidence="2" type="ORF">SC09_contig10orf00004</name>
</gene>
<dbReference type="PATRIC" id="fig|1423.173.peg.3685"/>
<accession>A0A0D1L2Q1</accession>
<evidence type="ECO:0000256" key="1">
    <source>
        <dbReference type="SAM" id="MobiDB-lite"/>
    </source>
</evidence>
<proteinExistence type="predicted"/>
<dbReference type="EMBL" id="JXBC01000007">
    <property type="protein sequence ID" value="KIU09836.1"/>
    <property type="molecule type" value="Genomic_DNA"/>
</dbReference>
<dbReference type="AlphaFoldDB" id="A0A0D1L2Q1"/>